<dbReference type="GO" id="GO:0003899">
    <property type="term" value="F:DNA-directed RNA polymerase activity"/>
    <property type="evidence" value="ECO:0007669"/>
    <property type="project" value="UniProtKB-EC"/>
</dbReference>
<reference evidence="9" key="1">
    <citation type="submission" date="2022-08" db="EMBL/GenBank/DDBJ databases">
        <authorList>
            <consortium name="DOE Joint Genome Institute"/>
            <person name="Min B."/>
            <person name="Riley R."/>
            <person name="Sierra-Patev S."/>
            <person name="Naranjo-Ortiz M."/>
            <person name="Looney B."/>
            <person name="Konkel Z."/>
            <person name="Slot J.C."/>
            <person name="Sakamoto Y."/>
            <person name="Steenwyk J.L."/>
            <person name="Rokas A."/>
            <person name="Carro J."/>
            <person name="Camarero S."/>
            <person name="Ferreira P."/>
            <person name="Molpeceres G."/>
            <person name="Ruiz-Duenas F.J."/>
            <person name="Serrano A."/>
            <person name="Henrissat B."/>
            <person name="Drula E."/>
            <person name="Hughes K.W."/>
            <person name="Mata J.L."/>
            <person name="Ishikawa N.K."/>
            <person name="Vargas-Isla R."/>
            <person name="Ushijima S."/>
            <person name="Smith C.A."/>
            <person name="Ahrendt S."/>
            <person name="Andreopoulos W."/>
            <person name="He G."/>
            <person name="Labutti K."/>
            <person name="Lipzen A."/>
            <person name="Ng V."/>
            <person name="Sandor L."/>
            <person name="Barry K."/>
            <person name="Martinez A.T."/>
            <person name="Xiao Y."/>
            <person name="Gibbons J.G."/>
            <person name="Terashima K."/>
            <person name="Hibbett D.S."/>
            <person name="Grigoriev I.V."/>
        </authorList>
    </citation>
    <scope>NUCLEOTIDE SEQUENCE</scope>
    <source>
        <strain evidence="9">TFB9207</strain>
    </source>
</reference>
<feature type="domain" description="RNA polymerase Rpb2" evidence="8">
    <location>
        <begin position="9"/>
        <end position="79"/>
    </location>
</feature>
<feature type="domain" description="DNA-directed RNA polymerase subunit 2 hybrid-binding" evidence="7">
    <location>
        <begin position="86"/>
        <end position="143"/>
    </location>
</feature>
<dbReference type="Gene3D" id="2.40.50.150">
    <property type="match status" value="1"/>
</dbReference>
<organism evidence="9 10">
    <name type="scientific">Lentinula raphanica</name>
    <dbReference type="NCBI Taxonomy" id="153919"/>
    <lineage>
        <taxon>Eukaryota</taxon>
        <taxon>Fungi</taxon>
        <taxon>Dikarya</taxon>
        <taxon>Basidiomycota</taxon>
        <taxon>Agaricomycotina</taxon>
        <taxon>Agaricomycetes</taxon>
        <taxon>Agaricomycetidae</taxon>
        <taxon>Agaricales</taxon>
        <taxon>Marasmiineae</taxon>
        <taxon>Omphalotaceae</taxon>
        <taxon>Lentinula</taxon>
    </lineage>
</organism>
<keyword evidence="6" id="KW-0804">Transcription</keyword>
<dbReference type="SUPFAM" id="SSF64484">
    <property type="entry name" value="beta and beta-prime subunits of DNA dependent RNA-polymerase"/>
    <property type="match status" value="1"/>
</dbReference>
<dbReference type="InterPro" id="IPR007120">
    <property type="entry name" value="DNA-dir_RNAP_su2_dom"/>
</dbReference>
<dbReference type="Pfam" id="PF00562">
    <property type="entry name" value="RNA_pol_Rpb2_6"/>
    <property type="match status" value="1"/>
</dbReference>
<evidence type="ECO:0000256" key="6">
    <source>
        <dbReference type="ARBA" id="ARBA00023163"/>
    </source>
</evidence>
<comment type="caution">
    <text evidence="9">The sequence shown here is derived from an EMBL/GenBank/DDBJ whole genome shotgun (WGS) entry which is preliminary data.</text>
</comment>
<dbReference type="Proteomes" id="UP001163846">
    <property type="component" value="Unassembled WGS sequence"/>
</dbReference>
<dbReference type="Gene3D" id="2.40.270.10">
    <property type="entry name" value="DNA-directed RNA polymerase, subunit 2, domain 6"/>
    <property type="match status" value="1"/>
</dbReference>
<dbReference type="EMBL" id="MU806303">
    <property type="protein sequence ID" value="KAJ3836654.1"/>
    <property type="molecule type" value="Genomic_DNA"/>
</dbReference>
<evidence type="ECO:0000256" key="2">
    <source>
        <dbReference type="ARBA" id="ARBA00012418"/>
    </source>
</evidence>
<evidence type="ECO:0000256" key="4">
    <source>
        <dbReference type="ARBA" id="ARBA00022679"/>
    </source>
</evidence>
<evidence type="ECO:0000256" key="3">
    <source>
        <dbReference type="ARBA" id="ARBA00022478"/>
    </source>
</evidence>
<feature type="non-terminal residue" evidence="9">
    <location>
        <position position="144"/>
    </location>
</feature>
<dbReference type="Pfam" id="PF04567">
    <property type="entry name" value="RNA_pol_Rpb2_5"/>
    <property type="match status" value="1"/>
</dbReference>
<evidence type="ECO:0000313" key="9">
    <source>
        <dbReference type="EMBL" id="KAJ3836654.1"/>
    </source>
</evidence>
<dbReference type="GO" id="GO:0003677">
    <property type="term" value="F:DNA binding"/>
    <property type="evidence" value="ECO:0007669"/>
    <property type="project" value="InterPro"/>
</dbReference>
<gene>
    <name evidence="9" type="ORF">F5878DRAFT_515290</name>
</gene>
<dbReference type="PANTHER" id="PTHR20856">
    <property type="entry name" value="DNA-DIRECTED RNA POLYMERASE I SUBUNIT 2"/>
    <property type="match status" value="1"/>
</dbReference>
<name>A0AA38UBW0_9AGAR</name>
<dbReference type="EC" id="2.7.7.6" evidence="2"/>
<accession>A0AA38UBW0</accession>
<comment type="similarity">
    <text evidence="1">Belongs to the RNA polymerase beta chain family.</text>
</comment>
<dbReference type="GO" id="GO:0006351">
    <property type="term" value="P:DNA-templated transcription"/>
    <property type="evidence" value="ECO:0007669"/>
    <property type="project" value="InterPro"/>
</dbReference>
<evidence type="ECO:0000313" key="10">
    <source>
        <dbReference type="Proteomes" id="UP001163846"/>
    </source>
</evidence>
<dbReference type="InterPro" id="IPR015712">
    <property type="entry name" value="DNA-dir_RNA_pol_su2"/>
</dbReference>
<dbReference type="GO" id="GO:0032549">
    <property type="term" value="F:ribonucleoside binding"/>
    <property type="evidence" value="ECO:0007669"/>
    <property type="project" value="InterPro"/>
</dbReference>
<keyword evidence="10" id="KW-1185">Reference proteome</keyword>
<feature type="non-terminal residue" evidence="9">
    <location>
        <position position="1"/>
    </location>
</feature>
<evidence type="ECO:0000259" key="8">
    <source>
        <dbReference type="Pfam" id="PF04567"/>
    </source>
</evidence>
<protein>
    <recommendedName>
        <fullName evidence="2">DNA-directed RNA polymerase</fullName>
        <ecNumber evidence="2">2.7.7.6</ecNumber>
    </recommendedName>
</protein>
<keyword evidence="5" id="KW-0548">Nucleotidyltransferase</keyword>
<sequence length="144" mass="16378">NDGGSQLSWEHLVRNGIVELLDTEEQEAVMVLMTPEGLENSRLQQQGIDPHEKNGEFDHAARLKAGISARTWTHCEIHPSILLGICARIVSFPDHNQSPRNTYQSAMGIYLTNFLIRMDTMANILHHPQKPLATTRSMEYLKFR</sequence>
<dbReference type="InterPro" id="IPR037033">
    <property type="entry name" value="DNA-dir_RNAP_su2_hyb_sf"/>
</dbReference>
<keyword evidence="3" id="KW-0240">DNA-directed RNA polymerase</keyword>
<dbReference type="AlphaFoldDB" id="A0AA38UBW0"/>
<evidence type="ECO:0000259" key="7">
    <source>
        <dbReference type="Pfam" id="PF00562"/>
    </source>
</evidence>
<proteinExistence type="inferred from homology"/>
<dbReference type="InterPro" id="IPR007647">
    <property type="entry name" value="RNA_pol_Rpb2_5"/>
</dbReference>
<evidence type="ECO:0000256" key="5">
    <source>
        <dbReference type="ARBA" id="ARBA00022695"/>
    </source>
</evidence>
<dbReference type="InterPro" id="IPR014724">
    <property type="entry name" value="RNA_pol_RPB2_OB-fold"/>
</dbReference>
<keyword evidence="4" id="KW-0808">Transferase</keyword>
<evidence type="ECO:0000256" key="1">
    <source>
        <dbReference type="ARBA" id="ARBA00006835"/>
    </source>
</evidence>
<dbReference type="GO" id="GO:0000428">
    <property type="term" value="C:DNA-directed RNA polymerase complex"/>
    <property type="evidence" value="ECO:0007669"/>
    <property type="project" value="UniProtKB-KW"/>
</dbReference>